<dbReference type="EMBL" id="MU827306">
    <property type="protein sequence ID" value="KAJ7363193.1"/>
    <property type="molecule type" value="Genomic_DNA"/>
</dbReference>
<feature type="compositionally biased region" description="Basic and acidic residues" evidence="2">
    <location>
        <begin position="539"/>
        <end position="550"/>
    </location>
</feature>
<feature type="region of interest" description="Disordered" evidence="2">
    <location>
        <begin position="539"/>
        <end position="589"/>
    </location>
</feature>
<sequence length="1089" mass="124545">MAGKKKMASSMDGSTAIINASRSRQRNSFLSCALPLVRISECNKTITEARLALEEKMSRSISAAKVESYSSLLCLLDELSTRPCLPFHAAFEEYASKVERSAKTTDVKSARVQFRDLVLRKDGLPVIIISAGNENYVLLIEKPIDNISLCKGINSLLEESTVETTRVEKESLLFLASLFPMLKKLLSSAIDRAVVYCILSLLLSSSNMNMLFGINESFSSRIKSEIVQLAQQVEKKEEEAEQVAGKHIEDLITKLSSEIENESEVIERKRKRCDIEEMNDLEFDVANKRQRLNKLQTDFKQQKKRANYHIMLHLKAHDRRWGHEGTGYLEGKRIQGGELRRIANDYLKTKGLPLIKSKETVRSWCKPKNKRTKQASQHRGKGLWKSKRTEKDRSEVHVNLHYNRAHVKNYTRLIFQNGSPYRRYAVRRAIDDKAYLRCGTSEGFCRPIHTPVQISQENLQFKLPASDYPQECGYVSPGVILLVNNMKEVSYKDTDRYVRDDVTVTVTCKPKLVYPSTATNWFNDLYRVRYLFTKEHEMEKTVPNEQKDDSQQSNELSGDTPQSNDQKTDSQQTNVQTSDSQQPEDTISSKKGETLTWLSVIRDSLFQFEMMNVKEDYIRCVDGGDHQKRELMRVDVLLLRMYKVLPMLKNIELAEIKAVVDCLQKLKDDKNADKVDAAFMETEMKVRQCRMYLDSLNLPLHRPIDFQTSDAGPGVSSHEKLVQIRLAEYFQVFNLDLQVRAHHAPNDSRSHIAEQVMRSLNEATGDGRSIPLPKVPLFDGMYENQICALSQDEFNALERQRQEDMAKQCAEDVVKRYQGKRCLGTTIHALTPSYKIPDNFFFDDDFMRKIHNSSPSMQRSCAGSGYYAIQLKFVKQHYIVYDGAIEGIRNGCYDGEKMCTIHQEVLGSEWRGLPVHRVPTPISSSSRDKDGFHYTMPEITAHVESTSSRVVVDEFCPRVKIDETVKEIGPLDVHIVELVQDDGSVIKTSQDRNDTLNKMLSSVDEIVQEYTGEDLRQVVEAEIQRRYKMMVKSRLSKSSRAATKAKELAKTVSEINWEESIKSGTLDKMYVSQLDMYLQKCAGCSKVEL</sequence>
<evidence type="ECO:0000313" key="4">
    <source>
        <dbReference type="Proteomes" id="UP001163046"/>
    </source>
</evidence>
<feature type="compositionally biased region" description="Polar residues" evidence="2">
    <location>
        <begin position="551"/>
        <end position="586"/>
    </location>
</feature>
<accession>A0A9W9YQP3</accession>
<dbReference type="AlphaFoldDB" id="A0A9W9YQP3"/>
<comment type="caution">
    <text evidence="3">The sequence shown here is derived from an EMBL/GenBank/DDBJ whole genome shotgun (WGS) entry which is preliminary data.</text>
</comment>
<keyword evidence="4" id="KW-1185">Reference proteome</keyword>
<dbReference type="OrthoDB" id="6090131at2759"/>
<reference evidence="3" key="1">
    <citation type="submission" date="2023-01" db="EMBL/GenBank/DDBJ databases">
        <title>Genome assembly of the deep-sea coral Lophelia pertusa.</title>
        <authorList>
            <person name="Herrera S."/>
            <person name="Cordes E."/>
        </authorList>
    </citation>
    <scope>NUCLEOTIDE SEQUENCE</scope>
    <source>
        <strain evidence="3">USNM1676648</strain>
        <tissue evidence="3">Polyp</tissue>
    </source>
</reference>
<evidence type="ECO:0000313" key="3">
    <source>
        <dbReference type="EMBL" id="KAJ7363193.1"/>
    </source>
</evidence>
<organism evidence="3 4">
    <name type="scientific">Desmophyllum pertusum</name>
    <dbReference type="NCBI Taxonomy" id="174260"/>
    <lineage>
        <taxon>Eukaryota</taxon>
        <taxon>Metazoa</taxon>
        <taxon>Cnidaria</taxon>
        <taxon>Anthozoa</taxon>
        <taxon>Hexacorallia</taxon>
        <taxon>Scleractinia</taxon>
        <taxon>Caryophylliina</taxon>
        <taxon>Caryophylliidae</taxon>
        <taxon>Desmophyllum</taxon>
    </lineage>
</organism>
<proteinExistence type="predicted"/>
<evidence type="ECO:0000256" key="2">
    <source>
        <dbReference type="SAM" id="MobiDB-lite"/>
    </source>
</evidence>
<feature type="region of interest" description="Disordered" evidence="2">
    <location>
        <begin position="365"/>
        <end position="390"/>
    </location>
</feature>
<dbReference type="Proteomes" id="UP001163046">
    <property type="component" value="Unassembled WGS sequence"/>
</dbReference>
<name>A0A9W9YQP3_9CNID</name>
<feature type="compositionally biased region" description="Basic residues" evidence="2">
    <location>
        <begin position="365"/>
        <end position="386"/>
    </location>
</feature>
<feature type="coiled-coil region" evidence="1">
    <location>
        <begin position="219"/>
        <end position="305"/>
    </location>
</feature>
<gene>
    <name evidence="3" type="ORF">OS493_011474</name>
</gene>
<protein>
    <submittedName>
        <fullName evidence="3">Uncharacterized protein</fullName>
    </submittedName>
</protein>
<keyword evidence="1" id="KW-0175">Coiled coil</keyword>
<evidence type="ECO:0000256" key="1">
    <source>
        <dbReference type="SAM" id="Coils"/>
    </source>
</evidence>